<feature type="transmembrane region" description="Helical" evidence="2">
    <location>
        <begin position="40"/>
        <end position="63"/>
    </location>
</feature>
<organism evidence="3 4">
    <name type="scientific">Ehrlichia ruminantium</name>
    <name type="common">heartwater rickettsia</name>
    <name type="synonym">Cowdria ruminantium</name>
    <dbReference type="NCBI Taxonomy" id="779"/>
    <lineage>
        <taxon>Bacteria</taxon>
        <taxon>Pseudomonadati</taxon>
        <taxon>Pseudomonadota</taxon>
        <taxon>Alphaproteobacteria</taxon>
        <taxon>Rickettsiales</taxon>
        <taxon>Anaplasmataceae</taxon>
        <taxon>Ehrlichia</taxon>
    </lineage>
</organism>
<evidence type="ECO:0000313" key="4">
    <source>
        <dbReference type="Proteomes" id="UP000422822"/>
    </source>
</evidence>
<keyword evidence="2" id="KW-0472">Membrane</keyword>
<name>A0AAE6Q8W6_EHRRU</name>
<protein>
    <submittedName>
        <fullName evidence="3">Uncharacterized protein</fullName>
    </submittedName>
</protein>
<dbReference type="AlphaFoldDB" id="A0AAE6Q8W6"/>
<gene>
    <name evidence="3" type="ORF">EDL80_01940</name>
</gene>
<sequence length="317" mass="35229">MNIKDYKLSTIATCIVLIVGKSVGIGLNCSQGLPVGSRVGIILAIAASSATALVLIAAVFTLYNKHRVNKHYTTLTAGKESRFDEIPLDVINMFKDSDELFDTDNEFREADDVDRQKADGAEHRKADDAEHQKTNDAEHQKTNDAEHRKANDAEHRKANDAEHRKANDAEHRKANDAEHRKANDLETSSNLISKDQESSNQKNDQQQSSDVRSTVVDVAGKTHEGKNVKNDFVSAVTMVMNKQRKTMHVNADGSYQIFCTEVQESEKMPIKSEQSIESELTQSNFASKLKDMENSESSSVSRLQMSRANKGSQGRCM</sequence>
<dbReference type="Proteomes" id="UP000422822">
    <property type="component" value="Chromosome"/>
</dbReference>
<proteinExistence type="predicted"/>
<keyword evidence="2" id="KW-1133">Transmembrane helix</keyword>
<accession>A0AAE6Q8W6</accession>
<dbReference type="RefSeq" id="WP_158406524.1">
    <property type="nucleotide sequence ID" value="NZ_CP033454.1"/>
</dbReference>
<keyword evidence="2" id="KW-0812">Transmembrane</keyword>
<evidence type="ECO:0000313" key="3">
    <source>
        <dbReference type="EMBL" id="QGR03347.1"/>
    </source>
</evidence>
<evidence type="ECO:0000256" key="1">
    <source>
        <dbReference type="SAM" id="MobiDB-lite"/>
    </source>
</evidence>
<feature type="compositionally biased region" description="Low complexity" evidence="1">
    <location>
        <begin position="198"/>
        <end position="210"/>
    </location>
</feature>
<keyword evidence="4" id="KW-1185">Reference proteome</keyword>
<feature type="region of interest" description="Disordered" evidence="1">
    <location>
        <begin position="286"/>
        <end position="317"/>
    </location>
</feature>
<feature type="compositionally biased region" description="Basic and acidic residues" evidence="1">
    <location>
        <begin position="107"/>
        <end position="184"/>
    </location>
</feature>
<reference evidence="3 4" key="1">
    <citation type="submission" date="2018-10" db="EMBL/GenBank/DDBJ databases">
        <title>Propagation and draft genome sequences of three atypical Erhlichia ruminantium isolates.</title>
        <authorList>
            <person name="Liebenberg J."/>
            <person name="Steyn H."/>
            <person name="Josemans A."/>
            <person name="Zweygarth E."/>
        </authorList>
    </citation>
    <scope>NUCLEOTIDE SEQUENCE [LARGE SCALE GENOMIC DNA]</scope>
    <source>
        <strain evidence="3 4">Omatjenne</strain>
    </source>
</reference>
<dbReference type="EMBL" id="CP033455">
    <property type="protein sequence ID" value="QGR03347.1"/>
    <property type="molecule type" value="Genomic_DNA"/>
</dbReference>
<evidence type="ECO:0000256" key="2">
    <source>
        <dbReference type="SAM" id="Phobius"/>
    </source>
</evidence>
<feature type="region of interest" description="Disordered" evidence="1">
    <location>
        <begin position="107"/>
        <end position="222"/>
    </location>
</feature>
<feature type="compositionally biased region" description="Polar residues" evidence="1">
    <location>
        <begin position="295"/>
        <end position="317"/>
    </location>
</feature>